<dbReference type="EMBL" id="CP071872">
    <property type="protein sequence ID" value="UNM12882.1"/>
    <property type="molecule type" value="Genomic_DNA"/>
</dbReference>
<dbReference type="Proteomes" id="UP000828924">
    <property type="component" value="Chromosome"/>
</dbReference>
<evidence type="ECO:0000313" key="1">
    <source>
        <dbReference type="EMBL" id="UNM12882.1"/>
    </source>
</evidence>
<protein>
    <submittedName>
        <fullName evidence="1">Uncharacterized protein</fullName>
    </submittedName>
</protein>
<proteinExistence type="predicted"/>
<name>A0ABY3WQ20_9ACTN</name>
<reference evidence="1 2" key="1">
    <citation type="submission" date="2021-03" db="EMBL/GenBank/DDBJ databases">
        <title>Complete genome of Streptomyces formicae strain 1H-GS9 (DSM 100524).</title>
        <authorList>
            <person name="Atanasov K.E."/>
            <person name="Altabella T."/>
            <person name="Ferrer A."/>
        </authorList>
    </citation>
    <scope>NUCLEOTIDE SEQUENCE [LARGE SCALE GENOMIC DNA]</scope>
    <source>
        <strain evidence="1 2">1H-GS9</strain>
    </source>
</reference>
<gene>
    <name evidence="1" type="ORF">J4032_16375</name>
</gene>
<keyword evidence="2" id="KW-1185">Reference proteome</keyword>
<organism evidence="1 2">
    <name type="scientific">Streptomyces formicae</name>
    <dbReference type="NCBI Taxonomy" id="1616117"/>
    <lineage>
        <taxon>Bacteria</taxon>
        <taxon>Bacillati</taxon>
        <taxon>Actinomycetota</taxon>
        <taxon>Actinomycetes</taxon>
        <taxon>Kitasatosporales</taxon>
        <taxon>Streptomycetaceae</taxon>
        <taxon>Streptomyces</taxon>
    </lineage>
</organism>
<evidence type="ECO:0000313" key="2">
    <source>
        <dbReference type="Proteomes" id="UP000828924"/>
    </source>
</evidence>
<sequence length="56" mass="5792">MDAGSLADSWRFQRDTPAYVVPYAKNPQGLGISADDPGTSADAATLRAALAAARRG</sequence>
<accession>A0ABY3WQ20</accession>
<dbReference type="RefSeq" id="WP_242331556.1">
    <property type="nucleotide sequence ID" value="NZ_CP071872.1"/>
</dbReference>